<evidence type="ECO:0000313" key="7">
    <source>
        <dbReference type="Proteomes" id="UP000310158"/>
    </source>
</evidence>
<dbReference type="InterPro" id="IPR036948">
    <property type="entry name" value="Ribosomal_eL21_sf"/>
</dbReference>
<evidence type="ECO:0000259" key="5">
    <source>
        <dbReference type="PROSITE" id="PS50011"/>
    </source>
</evidence>
<evidence type="ECO:0000256" key="1">
    <source>
        <dbReference type="ARBA" id="ARBA00008427"/>
    </source>
</evidence>
<sequence>MFTRGFKDHGLIKLSTYLIPYHVGDIVDIKANAAQQKGMPHKYYHGRTGIVYNVTPHAVGVIVYKVVGNRYLEKRVNIRVEHIKHSKCRQEFLDRVKRNTELHAEAKAKGANFPKGLCHSAQTSRIRLPAADFLRHYHEDIEGRDTNAPYLYCGQQSITAVAYRDELSLIKYLVCVLLPVRQAPWKHNSVSLYCAHPQSLFSSILACYLDPSQRSSIILSLGGLVSDGLLPNLAIPAMPSPPIPRPSRFQRFRRIRLRAQDLTQQVYISAASEDELHLRLPTYTHYLIIYPFITTTALTAHHTHYSQWSTPLPSLTSFWTRHFIIATMRLFLRDVHPANILCTEDGSKLSFANFELATTDVVSDDFGSGEPSTMSPECLGQAFRFGEYSTRHSDIWSLGIVLCNMLTGCNPWGSASTEDDEFVDFIHEPEFFCEKFPLSREANDLLRLILALNPLSRISLAVLRREVEEIGTFFMTADEVAAGSASIRRWVKLYGDEIVCAAPIGLDGIAGTDNDALPTSIPSSPVDPEELYIFESPRCDNEFDCESRRYNASYIHHYGPLSEKRYPVFCYHNPYLPASFSGNDEEDSDSILLPALSRSSSSSSSSSGFESSEIDTPDSEVYAVDVVKFDYFGRQSSVASPTESLRNDLPAIIV</sequence>
<dbReference type="Pfam" id="PF00069">
    <property type="entry name" value="Pkinase"/>
    <property type="match status" value="1"/>
</dbReference>
<proteinExistence type="inferred from homology"/>
<dbReference type="InterPro" id="IPR000719">
    <property type="entry name" value="Prot_kinase_dom"/>
</dbReference>
<dbReference type="SUPFAM" id="SSF50104">
    <property type="entry name" value="Translation proteins SH3-like domain"/>
    <property type="match status" value="1"/>
</dbReference>
<dbReference type="Gene3D" id="6.10.250.3260">
    <property type="match status" value="1"/>
</dbReference>
<organism evidence="6 7">
    <name type="scientific">Bondarzewia mesenterica</name>
    <dbReference type="NCBI Taxonomy" id="1095465"/>
    <lineage>
        <taxon>Eukaryota</taxon>
        <taxon>Fungi</taxon>
        <taxon>Dikarya</taxon>
        <taxon>Basidiomycota</taxon>
        <taxon>Agaricomycotina</taxon>
        <taxon>Agaricomycetes</taxon>
        <taxon>Russulales</taxon>
        <taxon>Bondarzewiaceae</taxon>
        <taxon>Bondarzewia</taxon>
    </lineage>
</organism>
<dbReference type="InterPro" id="IPR001147">
    <property type="entry name" value="Ribosomal_eL21"/>
</dbReference>
<feature type="compositionally biased region" description="Low complexity" evidence="4">
    <location>
        <begin position="597"/>
        <end position="611"/>
    </location>
</feature>
<dbReference type="EMBL" id="SGPL01000070">
    <property type="protein sequence ID" value="THH18620.1"/>
    <property type="molecule type" value="Genomic_DNA"/>
</dbReference>
<dbReference type="GO" id="GO:0003735">
    <property type="term" value="F:structural constituent of ribosome"/>
    <property type="evidence" value="ECO:0007669"/>
    <property type="project" value="InterPro"/>
</dbReference>
<dbReference type="GO" id="GO:0005524">
    <property type="term" value="F:ATP binding"/>
    <property type="evidence" value="ECO:0007669"/>
    <property type="project" value="InterPro"/>
</dbReference>
<name>A0A4S4M6Z0_9AGAM</name>
<dbReference type="OrthoDB" id="1539250at2759"/>
<dbReference type="GO" id="GO:0005840">
    <property type="term" value="C:ribosome"/>
    <property type="evidence" value="ECO:0007669"/>
    <property type="project" value="UniProtKB-KW"/>
</dbReference>
<dbReference type="GO" id="GO:1990904">
    <property type="term" value="C:ribonucleoprotein complex"/>
    <property type="evidence" value="ECO:0007669"/>
    <property type="project" value="UniProtKB-KW"/>
</dbReference>
<comment type="similarity">
    <text evidence="1">Belongs to the eukaryotic ribosomal protein eL21 family.</text>
</comment>
<dbReference type="InterPro" id="IPR018259">
    <property type="entry name" value="Ribosomal_eL21_CS"/>
</dbReference>
<dbReference type="Gene3D" id="1.10.510.10">
    <property type="entry name" value="Transferase(Phosphotransferase) domain 1"/>
    <property type="match status" value="1"/>
</dbReference>
<feature type="domain" description="Protein kinase" evidence="5">
    <location>
        <begin position="37"/>
        <end position="474"/>
    </location>
</feature>
<dbReference type="InterPro" id="IPR008991">
    <property type="entry name" value="Translation_prot_SH3-like_sf"/>
</dbReference>
<dbReference type="Gene3D" id="2.30.30.70">
    <property type="entry name" value="Ribosomal protein L21"/>
    <property type="match status" value="1"/>
</dbReference>
<evidence type="ECO:0000256" key="2">
    <source>
        <dbReference type="ARBA" id="ARBA00022980"/>
    </source>
</evidence>
<dbReference type="Proteomes" id="UP000310158">
    <property type="component" value="Unassembled WGS sequence"/>
</dbReference>
<dbReference type="PANTHER" id="PTHR20981">
    <property type="entry name" value="60S RIBOSOMAL PROTEIN L21"/>
    <property type="match status" value="1"/>
</dbReference>
<evidence type="ECO:0000256" key="3">
    <source>
        <dbReference type="ARBA" id="ARBA00023274"/>
    </source>
</evidence>
<dbReference type="AlphaFoldDB" id="A0A4S4M6Z0"/>
<reference evidence="6 7" key="1">
    <citation type="submission" date="2019-02" db="EMBL/GenBank/DDBJ databases">
        <title>Genome sequencing of the rare red list fungi Bondarzewia mesenterica.</title>
        <authorList>
            <person name="Buettner E."/>
            <person name="Kellner H."/>
        </authorList>
    </citation>
    <scope>NUCLEOTIDE SEQUENCE [LARGE SCALE GENOMIC DNA]</scope>
    <source>
        <strain evidence="6 7">DSM 108281</strain>
    </source>
</reference>
<accession>A0A4S4M6Z0</accession>
<keyword evidence="2" id="KW-0689">Ribosomal protein</keyword>
<dbReference type="GO" id="GO:0004672">
    <property type="term" value="F:protein kinase activity"/>
    <property type="evidence" value="ECO:0007669"/>
    <property type="project" value="InterPro"/>
</dbReference>
<dbReference type="PROSITE" id="PS50011">
    <property type="entry name" value="PROTEIN_KINASE_DOM"/>
    <property type="match status" value="1"/>
</dbReference>
<gene>
    <name evidence="6" type="ORF">EW146_g2385</name>
</gene>
<dbReference type="SUPFAM" id="SSF56112">
    <property type="entry name" value="Protein kinase-like (PK-like)"/>
    <property type="match status" value="1"/>
</dbReference>
<dbReference type="FunFam" id="2.30.30.70:FF:000001">
    <property type="entry name" value="60S ribosomal protein L21"/>
    <property type="match status" value="1"/>
</dbReference>
<dbReference type="SMART" id="SM00220">
    <property type="entry name" value="S_TKc"/>
    <property type="match status" value="1"/>
</dbReference>
<evidence type="ECO:0000313" key="6">
    <source>
        <dbReference type="EMBL" id="THH18620.1"/>
    </source>
</evidence>
<dbReference type="PROSITE" id="PS01171">
    <property type="entry name" value="RIBOSOMAL_L21E"/>
    <property type="match status" value="1"/>
</dbReference>
<dbReference type="Pfam" id="PF01157">
    <property type="entry name" value="Ribosomal_L21e"/>
    <property type="match status" value="1"/>
</dbReference>
<keyword evidence="3" id="KW-0687">Ribonucleoprotein</keyword>
<dbReference type="GO" id="GO:0006412">
    <property type="term" value="P:translation"/>
    <property type="evidence" value="ECO:0007669"/>
    <property type="project" value="InterPro"/>
</dbReference>
<dbReference type="InterPro" id="IPR011009">
    <property type="entry name" value="Kinase-like_dom_sf"/>
</dbReference>
<feature type="region of interest" description="Disordered" evidence="4">
    <location>
        <begin position="597"/>
        <end position="616"/>
    </location>
</feature>
<comment type="caution">
    <text evidence="6">The sequence shown here is derived from an EMBL/GenBank/DDBJ whole genome shotgun (WGS) entry which is preliminary data.</text>
</comment>
<evidence type="ECO:0000256" key="4">
    <source>
        <dbReference type="SAM" id="MobiDB-lite"/>
    </source>
</evidence>
<keyword evidence="7" id="KW-1185">Reference proteome</keyword>
<protein>
    <recommendedName>
        <fullName evidence="5">Protein kinase domain-containing protein</fullName>
    </recommendedName>
</protein>